<protein>
    <submittedName>
        <fullName evidence="2">Uncharacterized protein</fullName>
    </submittedName>
</protein>
<comment type="caution">
    <text evidence="2">The sequence shown here is derived from an EMBL/GenBank/DDBJ whole genome shotgun (WGS) entry which is preliminary data.</text>
</comment>
<evidence type="ECO:0000313" key="2">
    <source>
        <dbReference type="EMBL" id="GBP37019.1"/>
    </source>
</evidence>
<dbReference type="EMBL" id="BGZK01000327">
    <property type="protein sequence ID" value="GBP37019.1"/>
    <property type="molecule type" value="Genomic_DNA"/>
</dbReference>
<gene>
    <name evidence="2" type="ORF">EVAR_31017_1</name>
</gene>
<dbReference type="Proteomes" id="UP000299102">
    <property type="component" value="Unassembled WGS sequence"/>
</dbReference>
<evidence type="ECO:0000256" key="1">
    <source>
        <dbReference type="SAM" id="MobiDB-lite"/>
    </source>
</evidence>
<name>A0A4C1VEI5_EUMVA</name>
<evidence type="ECO:0000313" key="3">
    <source>
        <dbReference type="Proteomes" id="UP000299102"/>
    </source>
</evidence>
<feature type="compositionally biased region" description="Basic and acidic residues" evidence="1">
    <location>
        <begin position="85"/>
        <end position="99"/>
    </location>
</feature>
<dbReference type="AlphaFoldDB" id="A0A4C1VEI5"/>
<keyword evidence="3" id="KW-1185">Reference proteome</keyword>
<feature type="region of interest" description="Disordered" evidence="1">
    <location>
        <begin position="1"/>
        <end position="31"/>
    </location>
</feature>
<feature type="compositionally biased region" description="Basic and acidic residues" evidence="1">
    <location>
        <begin position="53"/>
        <end position="68"/>
    </location>
</feature>
<organism evidence="2 3">
    <name type="scientific">Eumeta variegata</name>
    <name type="common">Bagworm moth</name>
    <name type="synonym">Eumeta japonica</name>
    <dbReference type="NCBI Taxonomy" id="151549"/>
    <lineage>
        <taxon>Eukaryota</taxon>
        <taxon>Metazoa</taxon>
        <taxon>Ecdysozoa</taxon>
        <taxon>Arthropoda</taxon>
        <taxon>Hexapoda</taxon>
        <taxon>Insecta</taxon>
        <taxon>Pterygota</taxon>
        <taxon>Neoptera</taxon>
        <taxon>Endopterygota</taxon>
        <taxon>Lepidoptera</taxon>
        <taxon>Glossata</taxon>
        <taxon>Ditrysia</taxon>
        <taxon>Tineoidea</taxon>
        <taxon>Psychidae</taxon>
        <taxon>Oiketicinae</taxon>
        <taxon>Eumeta</taxon>
    </lineage>
</organism>
<reference evidence="2 3" key="1">
    <citation type="journal article" date="2019" name="Commun. Biol.">
        <title>The bagworm genome reveals a unique fibroin gene that provides high tensile strength.</title>
        <authorList>
            <person name="Kono N."/>
            <person name="Nakamura H."/>
            <person name="Ohtoshi R."/>
            <person name="Tomita M."/>
            <person name="Numata K."/>
            <person name="Arakawa K."/>
        </authorList>
    </citation>
    <scope>NUCLEOTIDE SEQUENCE [LARGE SCALE GENOMIC DNA]</scope>
</reference>
<feature type="region of interest" description="Disordered" evidence="1">
    <location>
        <begin position="48"/>
        <end position="99"/>
    </location>
</feature>
<proteinExistence type="predicted"/>
<accession>A0A4C1VEI5</accession>
<sequence>MGYPCARTHGVCPTLTDQKPPETLRRKPLASSGIWSVKTTGALLRRRNHERARRADGRVAGAYHRDGRTSATARCTLRGTSHTHTRAEPDTAERGSKEH</sequence>
<feature type="compositionally biased region" description="Polar residues" evidence="1">
    <location>
        <begin position="69"/>
        <end position="82"/>
    </location>
</feature>